<dbReference type="STRING" id="216432.CA2559_07330"/>
<feature type="transmembrane region" description="Helical" evidence="1">
    <location>
        <begin position="78"/>
        <end position="111"/>
    </location>
</feature>
<dbReference type="AlphaFoldDB" id="A3U8I8"/>
<feature type="transmembrane region" description="Helical" evidence="1">
    <location>
        <begin position="269"/>
        <end position="288"/>
    </location>
</feature>
<feature type="transmembrane region" description="Helical" evidence="1">
    <location>
        <begin position="167"/>
        <end position="200"/>
    </location>
</feature>
<feature type="transmembrane region" description="Helical" evidence="1">
    <location>
        <begin position="332"/>
        <end position="352"/>
    </location>
</feature>
<feature type="transmembrane region" description="Helical" evidence="1">
    <location>
        <begin position="308"/>
        <end position="326"/>
    </location>
</feature>
<keyword evidence="3" id="KW-1185">Reference proteome</keyword>
<feature type="transmembrane region" description="Helical" evidence="1">
    <location>
        <begin position="9"/>
        <end position="30"/>
    </location>
</feature>
<keyword evidence="1" id="KW-0812">Transmembrane</keyword>
<keyword evidence="1" id="KW-0472">Membrane</keyword>
<sequence>MFKYLYKSSFILSVIVVAVIICVVLLNSFLHHDGYLTPDSTEYLTLVENLKHNGDFYVTNNIRIGDEHKLFVRWPIGYSLAIAAISILGISSFLASKVLNILIAIGFVLLLNSRFRNDSKFYYPLLLFAGSIYLLSATLSEGLYTFLFFSLVFILERLLYFEKDIKWYHYFIVFTITLSIPMVRYAGIFVFFYLSVLIFYKFFKRNYRGIGFLVTVLFLSSVFYAIYLYINFNVTGTLTGGSRPFVFNVKTGNIVKSLLGELVLIYPGFSWKALAIQGIVIISSVWVLNFKFVDEKTDKSESAGSLKFYGQSGVFYLIFIIVLGAITNFKEYNFRFLYSGSFLVLVYFFSIILRKTSKLNFFKLTYTIVIVSISYNGYLLFKSKMKNSNTYSNTIENVKSQFKDVSVGDVIINPPKHLSYIRPDLLLFNRSLYNYNEKMKEDLIMKYPEKKIYIVDDNGSLVKLK</sequence>
<organism evidence="2 3">
    <name type="scientific">Croceibacter atlanticus (strain ATCC BAA-628 / JCM 21780 / CIP 108009 / IAM 15332 / KCTC 12090 / HTCC2559)</name>
    <dbReference type="NCBI Taxonomy" id="216432"/>
    <lineage>
        <taxon>Bacteria</taxon>
        <taxon>Pseudomonadati</taxon>
        <taxon>Bacteroidota</taxon>
        <taxon>Flavobacteriia</taxon>
        <taxon>Flavobacteriales</taxon>
        <taxon>Flavobacteriaceae</taxon>
        <taxon>Croceibacter</taxon>
    </lineage>
</organism>
<evidence type="ECO:0000256" key="1">
    <source>
        <dbReference type="SAM" id="Phobius"/>
    </source>
</evidence>
<protein>
    <recommendedName>
        <fullName evidence="4">Glycosyltransferase RgtA/B/C/D-like domain-containing protein</fullName>
    </recommendedName>
</protein>
<name>A3U8I8_CROAH</name>
<dbReference type="EMBL" id="CP002046">
    <property type="protein sequence ID" value="EAP88555.1"/>
    <property type="molecule type" value="Genomic_DNA"/>
</dbReference>
<reference evidence="2 3" key="1">
    <citation type="journal article" date="2010" name="J. Bacteriol.">
        <title>The complete genome sequence of Croceibacter atlanticus HTCC2559T.</title>
        <authorList>
            <person name="Oh H.M."/>
            <person name="Kang I."/>
            <person name="Ferriera S."/>
            <person name="Giovannoni S.J."/>
            <person name="Cho J.C."/>
        </authorList>
    </citation>
    <scope>NUCLEOTIDE SEQUENCE [LARGE SCALE GENOMIC DNA]</scope>
    <source>
        <strain evidence="3">ATCC BAA-628 / HTCC2559 / KCTC 12090</strain>
    </source>
</reference>
<evidence type="ECO:0008006" key="4">
    <source>
        <dbReference type="Google" id="ProtNLM"/>
    </source>
</evidence>
<evidence type="ECO:0000313" key="3">
    <source>
        <dbReference type="Proteomes" id="UP000002297"/>
    </source>
</evidence>
<keyword evidence="1" id="KW-1133">Transmembrane helix</keyword>
<proteinExistence type="predicted"/>
<gene>
    <name evidence="2" type="ordered locus">CA2559_07330</name>
</gene>
<dbReference type="KEGG" id="cat:CA2559_07330"/>
<evidence type="ECO:0000313" key="2">
    <source>
        <dbReference type="EMBL" id="EAP88555.1"/>
    </source>
</evidence>
<dbReference type="eggNOG" id="COG4485">
    <property type="taxonomic scope" value="Bacteria"/>
</dbReference>
<accession>A3U8I8</accession>
<dbReference type="HOGENOM" id="CLU_587563_0_0_10"/>
<feature type="transmembrane region" description="Helical" evidence="1">
    <location>
        <begin position="123"/>
        <end position="155"/>
    </location>
</feature>
<feature type="transmembrane region" description="Helical" evidence="1">
    <location>
        <begin position="364"/>
        <end position="381"/>
    </location>
</feature>
<dbReference type="Proteomes" id="UP000002297">
    <property type="component" value="Chromosome"/>
</dbReference>
<feature type="transmembrane region" description="Helical" evidence="1">
    <location>
        <begin position="212"/>
        <end position="230"/>
    </location>
</feature>